<gene>
    <name evidence="2" type="ORF">NDU88_007797</name>
</gene>
<dbReference type="EMBL" id="JANPWB010000011">
    <property type="protein sequence ID" value="KAJ1129427.1"/>
    <property type="molecule type" value="Genomic_DNA"/>
</dbReference>
<feature type="region of interest" description="Disordered" evidence="1">
    <location>
        <begin position="101"/>
        <end position="133"/>
    </location>
</feature>
<sequence>MLNARLLCVTPWGLENSLGGPTERGGASCPGSEVEWEPVPLAEQALILGPGATARGPRWGLAPCPGGRQACCGLRGVEDLKRPARRAQRLGCCERAVSEATIEGERKGEQAPSGTEGGDVLAPPRLGTSDGHY</sequence>
<comment type="caution">
    <text evidence="2">The sequence shown here is derived from an EMBL/GenBank/DDBJ whole genome shotgun (WGS) entry which is preliminary data.</text>
</comment>
<evidence type="ECO:0000256" key="1">
    <source>
        <dbReference type="SAM" id="MobiDB-lite"/>
    </source>
</evidence>
<dbReference type="Proteomes" id="UP001066276">
    <property type="component" value="Chromosome 7"/>
</dbReference>
<evidence type="ECO:0000313" key="2">
    <source>
        <dbReference type="EMBL" id="KAJ1129427.1"/>
    </source>
</evidence>
<evidence type="ECO:0000313" key="3">
    <source>
        <dbReference type="Proteomes" id="UP001066276"/>
    </source>
</evidence>
<name>A0AAV7PQ23_PLEWA</name>
<organism evidence="2 3">
    <name type="scientific">Pleurodeles waltl</name>
    <name type="common">Iberian ribbed newt</name>
    <dbReference type="NCBI Taxonomy" id="8319"/>
    <lineage>
        <taxon>Eukaryota</taxon>
        <taxon>Metazoa</taxon>
        <taxon>Chordata</taxon>
        <taxon>Craniata</taxon>
        <taxon>Vertebrata</taxon>
        <taxon>Euteleostomi</taxon>
        <taxon>Amphibia</taxon>
        <taxon>Batrachia</taxon>
        <taxon>Caudata</taxon>
        <taxon>Salamandroidea</taxon>
        <taxon>Salamandridae</taxon>
        <taxon>Pleurodelinae</taxon>
        <taxon>Pleurodeles</taxon>
    </lineage>
</organism>
<reference evidence="2" key="1">
    <citation type="journal article" date="2022" name="bioRxiv">
        <title>Sequencing and chromosome-scale assembly of the giantPleurodeles waltlgenome.</title>
        <authorList>
            <person name="Brown T."/>
            <person name="Elewa A."/>
            <person name="Iarovenko S."/>
            <person name="Subramanian E."/>
            <person name="Araus A.J."/>
            <person name="Petzold A."/>
            <person name="Susuki M."/>
            <person name="Suzuki K.-i.T."/>
            <person name="Hayashi T."/>
            <person name="Toyoda A."/>
            <person name="Oliveira C."/>
            <person name="Osipova E."/>
            <person name="Leigh N.D."/>
            <person name="Simon A."/>
            <person name="Yun M.H."/>
        </authorList>
    </citation>
    <scope>NUCLEOTIDE SEQUENCE</scope>
    <source>
        <strain evidence="2">20211129_DDA</strain>
        <tissue evidence="2">Liver</tissue>
    </source>
</reference>
<proteinExistence type="predicted"/>
<protein>
    <submittedName>
        <fullName evidence="2">Uncharacterized protein</fullName>
    </submittedName>
</protein>
<dbReference type="AlphaFoldDB" id="A0AAV7PQ23"/>
<accession>A0AAV7PQ23</accession>
<keyword evidence="3" id="KW-1185">Reference proteome</keyword>